<gene>
    <name evidence="2" type="ORF">VNO78_22268</name>
</gene>
<keyword evidence="1" id="KW-1133">Transmembrane helix</keyword>
<dbReference type="Proteomes" id="UP001386955">
    <property type="component" value="Unassembled WGS sequence"/>
</dbReference>
<organism evidence="2 3">
    <name type="scientific">Psophocarpus tetragonolobus</name>
    <name type="common">Winged bean</name>
    <name type="synonym">Dolichos tetragonolobus</name>
    <dbReference type="NCBI Taxonomy" id="3891"/>
    <lineage>
        <taxon>Eukaryota</taxon>
        <taxon>Viridiplantae</taxon>
        <taxon>Streptophyta</taxon>
        <taxon>Embryophyta</taxon>
        <taxon>Tracheophyta</taxon>
        <taxon>Spermatophyta</taxon>
        <taxon>Magnoliopsida</taxon>
        <taxon>eudicotyledons</taxon>
        <taxon>Gunneridae</taxon>
        <taxon>Pentapetalae</taxon>
        <taxon>rosids</taxon>
        <taxon>fabids</taxon>
        <taxon>Fabales</taxon>
        <taxon>Fabaceae</taxon>
        <taxon>Papilionoideae</taxon>
        <taxon>50 kb inversion clade</taxon>
        <taxon>NPAAA clade</taxon>
        <taxon>indigoferoid/millettioid clade</taxon>
        <taxon>Phaseoleae</taxon>
        <taxon>Psophocarpus</taxon>
    </lineage>
</organism>
<accession>A0AAN9SE42</accession>
<protein>
    <submittedName>
        <fullName evidence="2">Uncharacterized protein</fullName>
    </submittedName>
</protein>
<sequence>MGMSISVFQMTDLGRKEGILRIAYIIDNPLLSHGSSHSLRRRYHRRQPPHLNSPLSSFFLFFVSLCGTVLSTI</sequence>
<keyword evidence="1" id="KW-0812">Transmembrane</keyword>
<feature type="transmembrane region" description="Helical" evidence="1">
    <location>
        <begin position="51"/>
        <end position="70"/>
    </location>
</feature>
<keyword evidence="3" id="KW-1185">Reference proteome</keyword>
<reference evidence="2 3" key="1">
    <citation type="submission" date="2024-01" db="EMBL/GenBank/DDBJ databases">
        <title>The genomes of 5 underutilized Papilionoideae crops provide insights into root nodulation and disease resistanc.</title>
        <authorList>
            <person name="Jiang F."/>
        </authorList>
    </citation>
    <scope>NUCLEOTIDE SEQUENCE [LARGE SCALE GENOMIC DNA]</scope>
    <source>
        <strain evidence="2">DUOXIRENSHENG_FW03</strain>
        <tissue evidence="2">Leaves</tissue>
    </source>
</reference>
<comment type="caution">
    <text evidence="2">The sequence shown here is derived from an EMBL/GenBank/DDBJ whole genome shotgun (WGS) entry which is preliminary data.</text>
</comment>
<dbReference type="EMBL" id="JAYMYS010000005">
    <property type="protein sequence ID" value="KAK7393704.1"/>
    <property type="molecule type" value="Genomic_DNA"/>
</dbReference>
<evidence type="ECO:0000313" key="3">
    <source>
        <dbReference type="Proteomes" id="UP001386955"/>
    </source>
</evidence>
<evidence type="ECO:0000256" key="1">
    <source>
        <dbReference type="SAM" id="Phobius"/>
    </source>
</evidence>
<keyword evidence="1" id="KW-0472">Membrane</keyword>
<proteinExistence type="predicted"/>
<name>A0AAN9SE42_PSOTE</name>
<dbReference type="AlphaFoldDB" id="A0AAN9SE42"/>
<evidence type="ECO:0000313" key="2">
    <source>
        <dbReference type="EMBL" id="KAK7393704.1"/>
    </source>
</evidence>